<evidence type="ECO:0000256" key="1">
    <source>
        <dbReference type="ARBA" id="ARBA00022491"/>
    </source>
</evidence>
<evidence type="ECO:0000256" key="5">
    <source>
        <dbReference type="PROSITE-ProRule" id="PRU00335"/>
    </source>
</evidence>
<dbReference type="Proteomes" id="UP000023268">
    <property type="component" value="Unassembled WGS sequence"/>
</dbReference>
<evidence type="ECO:0000256" key="3">
    <source>
        <dbReference type="ARBA" id="ARBA00023125"/>
    </source>
</evidence>
<sequence length="208" mass="21882">MSTSYHHGDLKAALLAHALTQLETQGLESLSMREMAKAIDVSHTAAYRHFADKRSLLDAVAVQGFETLRLSCAQAAGVTDPSAREMSARERLRACGLAYVRFGLGHPKLLVHMFNAVAQGEASAELAAAGAALFAVLRELVVQGQAQSQFRAGDPQALSHACWAMVHGLAMLLSIGDAQDAAPGLPMLMDGAATSLDIFLDGLARAGS</sequence>
<dbReference type="InterPro" id="IPR023772">
    <property type="entry name" value="DNA-bd_HTH_TetR-type_CS"/>
</dbReference>
<dbReference type="STRING" id="1458275.AZ34_05000"/>
<dbReference type="SUPFAM" id="SSF46689">
    <property type="entry name" value="Homeodomain-like"/>
    <property type="match status" value="1"/>
</dbReference>
<dbReference type="EMBL" id="JEMG01000001">
    <property type="protein sequence ID" value="EYC50481.1"/>
    <property type="molecule type" value="Genomic_DNA"/>
</dbReference>
<dbReference type="Pfam" id="PF00440">
    <property type="entry name" value="TetR_N"/>
    <property type="match status" value="1"/>
</dbReference>
<keyword evidence="1" id="KW-0678">Repressor</keyword>
<dbReference type="PROSITE" id="PS01081">
    <property type="entry name" value="HTH_TETR_1"/>
    <property type="match status" value="1"/>
</dbReference>
<dbReference type="RefSeq" id="WP_051509539.1">
    <property type="nucleotide sequence ID" value="NZ_JEMG01000001.1"/>
</dbReference>
<dbReference type="InterPro" id="IPR050109">
    <property type="entry name" value="HTH-type_TetR-like_transc_reg"/>
</dbReference>
<keyword evidence="4" id="KW-0804">Transcription</keyword>
<evidence type="ECO:0000313" key="7">
    <source>
        <dbReference type="EMBL" id="EYC50481.1"/>
    </source>
</evidence>
<dbReference type="Gene3D" id="1.10.357.10">
    <property type="entry name" value="Tetracycline Repressor, domain 2"/>
    <property type="match status" value="1"/>
</dbReference>
<gene>
    <name evidence="7" type="ORF">AZ34_05000</name>
</gene>
<dbReference type="InterPro" id="IPR009057">
    <property type="entry name" value="Homeodomain-like_sf"/>
</dbReference>
<name>A0A016XF81_9BURK</name>
<dbReference type="InterPro" id="IPR036271">
    <property type="entry name" value="Tet_transcr_reg_TetR-rel_C_sf"/>
</dbReference>
<organism evidence="7 8">
    <name type="scientific">Hylemonella gracilis str. Niagara R</name>
    <dbReference type="NCBI Taxonomy" id="1458275"/>
    <lineage>
        <taxon>Bacteria</taxon>
        <taxon>Pseudomonadati</taxon>
        <taxon>Pseudomonadota</taxon>
        <taxon>Betaproteobacteria</taxon>
        <taxon>Burkholderiales</taxon>
        <taxon>Comamonadaceae</taxon>
        <taxon>Hylemonella</taxon>
    </lineage>
</organism>
<evidence type="ECO:0000259" key="6">
    <source>
        <dbReference type="PROSITE" id="PS50977"/>
    </source>
</evidence>
<dbReference type="eggNOG" id="COG1309">
    <property type="taxonomic scope" value="Bacteria"/>
</dbReference>
<evidence type="ECO:0000313" key="8">
    <source>
        <dbReference type="Proteomes" id="UP000023268"/>
    </source>
</evidence>
<dbReference type="PANTHER" id="PTHR30055:SF234">
    <property type="entry name" value="HTH-TYPE TRANSCRIPTIONAL REGULATOR BETI"/>
    <property type="match status" value="1"/>
</dbReference>
<dbReference type="GO" id="GO:0000976">
    <property type="term" value="F:transcription cis-regulatory region binding"/>
    <property type="evidence" value="ECO:0007669"/>
    <property type="project" value="TreeGrafter"/>
</dbReference>
<proteinExistence type="predicted"/>
<dbReference type="PROSITE" id="PS50977">
    <property type="entry name" value="HTH_TETR_2"/>
    <property type="match status" value="1"/>
</dbReference>
<keyword evidence="2" id="KW-0805">Transcription regulation</keyword>
<dbReference type="GO" id="GO:0003700">
    <property type="term" value="F:DNA-binding transcription factor activity"/>
    <property type="evidence" value="ECO:0007669"/>
    <property type="project" value="TreeGrafter"/>
</dbReference>
<dbReference type="AlphaFoldDB" id="A0A016XF81"/>
<keyword evidence="3 5" id="KW-0238">DNA-binding</keyword>
<reference evidence="7 8" key="1">
    <citation type="submission" date="2014-02" db="EMBL/GenBank/DDBJ databases">
        <title>Draft Genome of Hylemonella gracilis isolated from the Niagara River.</title>
        <authorList>
            <person name="Pawlowski D.R."/>
            <person name="Koudelka G.B."/>
        </authorList>
    </citation>
    <scope>NUCLEOTIDE SEQUENCE [LARGE SCALE GENOMIC DNA]</scope>
    <source>
        <strain evidence="7 8">Niagara R</strain>
    </source>
</reference>
<accession>A0A016XF81</accession>
<dbReference type="InterPro" id="IPR001647">
    <property type="entry name" value="HTH_TetR"/>
</dbReference>
<evidence type="ECO:0000256" key="4">
    <source>
        <dbReference type="ARBA" id="ARBA00023163"/>
    </source>
</evidence>
<dbReference type="OrthoDB" id="5293556at2"/>
<dbReference type="PANTHER" id="PTHR30055">
    <property type="entry name" value="HTH-TYPE TRANSCRIPTIONAL REGULATOR RUTR"/>
    <property type="match status" value="1"/>
</dbReference>
<comment type="caution">
    <text evidence="7">The sequence shown here is derived from an EMBL/GenBank/DDBJ whole genome shotgun (WGS) entry which is preliminary data.</text>
</comment>
<dbReference type="Pfam" id="PF13305">
    <property type="entry name" value="TetR_C_33"/>
    <property type="match status" value="1"/>
</dbReference>
<dbReference type="InterPro" id="IPR025996">
    <property type="entry name" value="MT1864/Rv1816-like_C"/>
</dbReference>
<feature type="DNA-binding region" description="H-T-H motif" evidence="5">
    <location>
        <begin position="31"/>
        <end position="50"/>
    </location>
</feature>
<protein>
    <submittedName>
        <fullName evidence="7">Transcriptional regulator</fullName>
    </submittedName>
</protein>
<evidence type="ECO:0000256" key="2">
    <source>
        <dbReference type="ARBA" id="ARBA00023015"/>
    </source>
</evidence>
<feature type="domain" description="HTH tetR-type" evidence="6">
    <location>
        <begin position="8"/>
        <end position="68"/>
    </location>
</feature>
<dbReference type="SUPFAM" id="SSF48498">
    <property type="entry name" value="Tetracyclin repressor-like, C-terminal domain"/>
    <property type="match status" value="1"/>
</dbReference>